<dbReference type="OMA" id="ASPWIND"/>
<evidence type="ECO:0000313" key="2">
    <source>
        <dbReference type="Ensembl" id="ENSOMEP00000008899.1"/>
    </source>
</evidence>
<dbReference type="Proteomes" id="UP000261560">
    <property type="component" value="Unplaced"/>
</dbReference>
<feature type="domain" description="Reverse transcriptase" evidence="1">
    <location>
        <begin position="432"/>
        <end position="675"/>
    </location>
</feature>
<dbReference type="PaxDb" id="30732-ENSOMEP00000008899"/>
<dbReference type="GO" id="GO:0003824">
    <property type="term" value="F:catalytic activity"/>
    <property type="evidence" value="ECO:0007669"/>
    <property type="project" value="InterPro"/>
</dbReference>
<dbReference type="SUPFAM" id="SSF56672">
    <property type="entry name" value="DNA/RNA polymerases"/>
    <property type="match status" value="1"/>
</dbReference>
<dbReference type="Ensembl" id="ENSOMET00000001692.1">
    <property type="protein sequence ID" value="ENSOMEP00000008899.1"/>
    <property type="gene ID" value="ENSOMEG00000010070.1"/>
</dbReference>
<dbReference type="PANTHER" id="PTHR46670">
    <property type="entry name" value="ENDO/EXONUCLEASE/PHOSPHATASE DOMAIN-CONTAINING PROTEIN"/>
    <property type="match status" value="1"/>
</dbReference>
<sequence>MFLTETWQRDSDHSSLIELCPAGFSFIGRPRPSGRGGGVAAVFRNRLMCRSVSVGQFSSFELQMIKVGDKDPFYCAVVYRPPGPNSLFLNEFSDFLSSTMKLSKLIVLGDFNFHNFNCSDDSDLFTRGFSSVMDSFNFTQHVCGPTHVKGGTLDLVFTLGVNIDSIFSEDIFISDHHCIFFNLSFSVSLLPARREISSRILNSSSADAFSNAFNLVLPPCTDVNALLGLFNSHCRSTLDEVCPIKTRLTPVTKASPWINDSIRRLKQSCRKVERLWKKTRLHVHLLYLKDLLVSFNNAVKDARATYFTNLISKSRGNPKVLFNTISDIVMPRPPAVPIHSNDDCETFLSFFIEKVRSVRNSMRLTAASASVSSPSPPRPVILDTFSPVSLPELVRLVGTMKSSSCSLDLLPTPLLKDVFQSIGPCVLSIINSSLLSGQVPELFKEAVIAPLFKKPGLDPSLLSSYRPISNLSFISKLLEKVVAKQLTAALDRHAILDQFQSGFRRAHSTETALLRVTNDMLMQSDAGNCSVLLLLDLTAAFDTVDHHVLLDRLKNWVGVSGSALDWFTSYLTGRSFSVVCSKFKSSSASLTSGVPQGSVLGPLLFILYLLPLYHILSSFNDISYHFYADDIQLYVSFKPQDVFKIQILHKCLDSVKSWMNDNFLQLNETKTEVLV</sequence>
<dbReference type="Pfam" id="PF00078">
    <property type="entry name" value="RVT_1"/>
    <property type="match status" value="1"/>
</dbReference>
<dbReference type="CDD" id="cd01650">
    <property type="entry name" value="RT_nLTR_like"/>
    <property type="match status" value="1"/>
</dbReference>
<keyword evidence="3" id="KW-1185">Reference proteome</keyword>
<dbReference type="PROSITE" id="PS50878">
    <property type="entry name" value="RT_POL"/>
    <property type="match status" value="1"/>
</dbReference>
<dbReference type="InterPro" id="IPR036691">
    <property type="entry name" value="Endo/exonu/phosph_ase_sf"/>
</dbReference>
<dbReference type="InterPro" id="IPR000477">
    <property type="entry name" value="RT_dom"/>
</dbReference>
<dbReference type="STRING" id="30732.ENSOMEP00000008899"/>
<dbReference type="PANTHER" id="PTHR46670:SF3">
    <property type="entry name" value="ENDONUCLEASE_EXONUCLEASE_PHOSPHATASE DOMAIN-CONTAINING PROTEIN"/>
    <property type="match status" value="1"/>
</dbReference>
<proteinExistence type="predicted"/>
<dbReference type="InterPro" id="IPR043502">
    <property type="entry name" value="DNA/RNA_pol_sf"/>
</dbReference>
<name>A0A3B3BU57_ORYME</name>
<dbReference type="Gene3D" id="3.60.10.10">
    <property type="entry name" value="Endonuclease/exonuclease/phosphatase"/>
    <property type="match status" value="1"/>
</dbReference>
<dbReference type="AlphaFoldDB" id="A0A3B3BU57"/>
<protein>
    <recommendedName>
        <fullName evidence="1">Reverse transcriptase domain-containing protein</fullName>
    </recommendedName>
</protein>
<dbReference type="GeneTree" id="ENSGT01150000286909"/>
<accession>A0A3B3BU57</accession>
<evidence type="ECO:0000259" key="1">
    <source>
        <dbReference type="PROSITE" id="PS50878"/>
    </source>
</evidence>
<reference evidence="2" key="2">
    <citation type="submission" date="2025-09" db="UniProtKB">
        <authorList>
            <consortium name="Ensembl"/>
        </authorList>
    </citation>
    <scope>IDENTIFICATION</scope>
</reference>
<evidence type="ECO:0000313" key="3">
    <source>
        <dbReference type="Proteomes" id="UP000261560"/>
    </source>
</evidence>
<dbReference type="Pfam" id="PF14529">
    <property type="entry name" value="Exo_endo_phos_2"/>
    <property type="match status" value="1"/>
</dbReference>
<organism evidence="2 3">
    <name type="scientific">Oryzias melastigma</name>
    <name type="common">Marine medaka</name>
    <dbReference type="NCBI Taxonomy" id="30732"/>
    <lineage>
        <taxon>Eukaryota</taxon>
        <taxon>Metazoa</taxon>
        <taxon>Chordata</taxon>
        <taxon>Craniata</taxon>
        <taxon>Vertebrata</taxon>
        <taxon>Euteleostomi</taxon>
        <taxon>Actinopterygii</taxon>
        <taxon>Neopterygii</taxon>
        <taxon>Teleostei</taxon>
        <taxon>Neoteleostei</taxon>
        <taxon>Acanthomorphata</taxon>
        <taxon>Ovalentaria</taxon>
        <taxon>Atherinomorphae</taxon>
        <taxon>Beloniformes</taxon>
        <taxon>Adrianichthyidae</taxon>
        <taxon>Oryziinae</taxon>
        <taxon>Oryzias</taxon>
    </lineage>
</organism>
<dbReference type="SUPFAM" id="SSF56219">
    <property type="entry name" value="DNase I-like"/>
    <property type="match status" value="1"/>
</dbReference>
<reference evidence="2" key="1">
    <citation type="submission" date="2025-08" db="UniProtKB">
        <authorList>
            <consortium name="Ensembl"/>
        </authorList>
    </citation>
    <scope>IDENTIFICATION</scope>
</reference>
<dbReference type="InterPro" id="IPR005135">
    <property type="entry name" value="Endo/exonuclease/phosphatase"/>
</dbReference>